<dbReference type="RefSeq" id="WP_250724520.1">
    <property type="nucleotide sequence ID" value="NZ_CP098400.1"/>
</dbReference>
<keyword evidence="3" id="KW-1185">Reference proteome</keyword>
<reference evidence="2" key="2">
    <citation type="submission" date="2022-06" db="EMBL/GenBank/DDBJ databases">
        <title>Xiashengella guii gen. nov. sp. nov., a bacterium isolated form anaerobic digestion tank.</title>
        <authorList>
            <person name="Huang H."/>
        </authorList>
    </citation>
    <scope>NUCLEOTIDE SEQUENCE</scope>
    <source>
        <strain evidence="2">Ai-910</strain>
    </source>
</reference>
<dbReference type="AlphaFoldDB" id="A0A9J6ZRT8"/>
<sequence length="173" mass="19348">MKKKIFFAVATGFFAVATVFNMNLLQGNSAGDVSLDAIAIMAQAQVEYVFPEVTVYGNSNTSSSAMERAIHVFYFNGQRWTDEPQWYNDTPFTTRWKPHKEPCSGSPTQNTNKTSLNMGFGIGIPIPGFPLELSRNFGITSEQTTYYDEYREYRVICVDGDGNCFNGTPCKRG</sequence>
<keyword evidence="1" id="KW-0732">Signal</keyword>
<evidence type="ECO:0000256" key="1">
    <source>
        <dbReference type="SAM" id="SignalP"/>
    </source>
</evidence>
<evidence type="ECO:0000313" key="2">
    <source>
        <dbReference type="EMBL" id="URW80373.1"/>
    </source>
</evidence>
<feature type="chain" id="PRO_5039926902" evidence="1">
    <location>
        <begin position="22"/>
        <end position="173"/>
    </location>
</feature>
<protein>
    <submittedName>
        <fullName evidence="2">Uncharacterized protein</fullName>
    </submittedName>
</protein>
<reference evidence="2" key="1">
    <citation type="submission" date="2022-05" db="EMBL/GenBank/DDBJ databases">
        <authorList>
            <person name="Sun X."/>
        </authorList>
    </citation>
    <scope>NUCLEOTIDE SEQUENCE</scope>
    <source>
        <strain evidence="2">Ai-910</strain>
    </source>
</reference>
<feature type="signal peptide" evidence="1">
    <location>
        <begin position="1"/>
        <end position="21"/>
    </location>
</feature>
<organism evidence="2 3">
    <name type="scientific">Xiashengella succiniciproducens</name>
    <dbReference type="NCBI Taxonomy" id="2949635"/>
    <lineage>
        <taxon>Bacteria</taxon>
        <taxon>Pseudomonadati</taxon>
        <taxon>Bacteroidota</taxon>
        <taxon>Bacteroidia</taxon>
        <taxon>Marinilabiliales</taxon>
        <taxon>Marinilabiliaceae</taxon>
        <taxon>Xiashengella</taxon>
    </lineage>
</organism>
<proteinExistence type="predicted"/>
<dbReference type="Proteomes" id="UP001056426">
    <property type="component" value="Chromosome"/>
</dbReference>
<dbReference type="KEGG" id="alkq:M9189_03265"/>
<dbReference type="EMBL" id="CP098400">
    <property type="protein sequence ID" value="URW80373.1"/>
    <property type="molecule type" value="Genomic_DNA"/>
</dbReference>
<accession>A0A9J6ZRT8</accession>
<gene>
    <name evidence="2" type="ORF">M9189_03265</name>
</gene>
<evidence type="ECO:0000313" key="3">
    <source>
        <dbReference type="Proteomes" id="UP001056426"/>
    </source>
</evidence>
<name>A0A9J6ZRT8_9BACT</name>